<accession>A0A367JIY7</accession>
<gene>
    <name evidence="2" type="primary">RAV1_2</name>
    <name evidence="2" type="ORF">CU098_002155</name>
</gene>
<feature type="non-terminal residue" evidence="2">
    <location>
        <position position="871"/>
    </location>
</feature>
<dbReference type="OrthoDB" id="342131at2759"/>
<organism evidence="2 3">
    <name type="scientific">Rhizopus stolonifer</name>
    <name type="common">Rhizopus nigricans</name>
    <dbReference type="NCBI Taxonomy" id="4846"/>
    <lineage>
        <taxon>Eukaryota</taxon>
        <taxon>Fungi</taxon>
        <taxon>Fungi incertae sedis</taxon>
        <taxon>Mucoromycota</taxon>
        <taxon>Mucoromycotina</taxon>
        <taxon>Mucoromycetes</taxon>
        <taxon>Mucorales</taxon>
        <taxon>Mucorineae</taxon>
        <taxon>Rhizopodaceae</taxon>
        <taxon>Rhizopus</taxon>
    </lineage>
</organism>
<name>A0A367JIY7_RHIST</name>
<dbReference type="InterPro" id="IPR022033">
    <property type="entry name" value="Rav1p_C"/>
</dbReference>
<dbReference type="GO" id="GO:0007035">
    <property type="term" value="P:vacuolar acidification"/>
    <property type="evidence" value="ECO:0007669"/>
    <property type="project" value="TreeGrafter"/>
</dbReference>
<evidence type="ECO:0000313" key="3">
    <source>
        <dbReference type="Proteomes" id="UP000253551"/>
    </source>
</evidence>
<sequence length="871" mass="99812">MELVHNVLLTLYNFLKQFVDEEDNLITELPPVSFSKMLKLQNSNTSKEIKGGYDALFDGIDEEEKVSDEDEVRFMTSNEAKNLAYSLKHKNLPGLSKKDKFQLIAMVNTIISNQGESMDANGARFTALVENHFHLNQQLPVEQKQPSLQARDFTWALHSQSQDLLLEKCINLCGDKFVWEDAKSLGIFLWLQKIDIVRDQMAAIARNTYLSQGDFKDPINCTLFYLALRKKNLVQGLWRTAGHHKEQAAMLKFLANDFSQPRWQTAASKNAFALLGKQRFEYAAAFFLLADKLRDAVNVILKNVKDYQLAIAICRVYEGDHSPILKDIIENTVIPTAIQSGDRWLISMSYWMLNKQKESIRAIIVPLSQFSDKTVHVEDFAAAVQDPNTFILYNQLKGGQTQDLSVPYDLEYQFYLLVSKSYEKLGCPLLALHILTKYYMRPPEEVSTVEDKAEDLFYSESNKPARAQDLFNDEIKTPSRAADLFDDNDDIFAPSKPSYSTNLFDDSDDIFAPKTDLFVDDKDIFASKDLKDETDNVESMNKLVYDGLDAYKAMLVIRLLQTFFHAASAIYNGLQEPDNVHEMKYRTRFLQNRQAILELGQSVKIPPHVFSRLLMEKSIETDVFPLYLYILHEGVPENFDVHQFLRAFKVGCFEVNEVALMPQDLDYATLVFVEHWTEHVIKTFDIWSELRSRYCNPKTATLTTKQIALTTYISAILITLKERQYEKAWRLLYHLKSFLDVVGVSNNSEAAISDCFNQLLNNDTKMVEMITEDFDSLSDGSSMFGFDMLEEVYRPLFDSQDSSPAANLLEAASLNFVLSSIEHSMQCQGKHHNLGELISDFIWTTLLDPIAYRAHCLKKTIETQLECDLTK</sequence>
<proteinExistence type="predicted"/>
<dbReference type="Proteomes" id="UP000253551">
    <property type="component" value="Unassembled WGS sequence"/>
</dbReference>
<feature type="non-terminal residue" evidence="2">
    <location>
        <position position="1"/>
    </location>
</feature>
<keyword evidence="3" id="KW-1185">Reference proteome</keyword>
<dbReference type="STRING" id="4846.A0A367JIY7"/>
<evidence type="ECO:0000259" key="1">
    <source>
        <dbReference type="Pfam" id="PF12234"/>
    </source>
</evidence>
<dbReference type="InterPro" id="IPR052208">
    <property type="entry name" value="DmX-like/RAVE_component"/>
</dbReference>
<dbReference type="Pfam" id="PF12234">
    <property type="entry name" value="Rav1p_C"/>
    <property type="match status" value="1"/>
</dbReference>
<dbReference type="GO" id="GO:0043291">
    <property type="term" value="C:RAVE complex"/>
    <property type="evidence" value="ECO:0007669"/>
    <property type="project" value="TreeGrafter"/>
</dbReference>
<evidence type="ECO:0000313" key="2">
    <source>
        <dbReference type="EMBL" id="RCH89914.1"/>
    </source>
</evidence>
<dbReference type="PANTHER" id="PTHR13950">
    <property type="entry name" value="RABCONNECTIN-RELATED"/>
    <property type="match status" value="1"/>
</dbReference>
<dbReference type="PANTHER" id="PTHR13950:SF9">
    <property type="entry name" value="RABCONNECTIN-3A"/>
    <property type="match status" value="1"/>
</dbReference>
<dbReference type="AlphaFoldDB" id="A0A367JIY7"/>
<dbReference type="EMBL" id="PJQM01003248">
    <property type="protein sequence ID" value="RCH89914.1"/>
    <property type="molecule type" value="Genomic_DNA"/>
</dbReference>
<protein>
    <submittedName>
        <fullName evidence="2">Regulator of (H+)-ATPase in vacuolar membrane</fullName>
    </submittedName>
</protein>
<comment type="caution">
    <text evidence="2">The sequence shown here is derived from an EMBL/GenBank/DDBJ whole genome shotgun (WGS) entry which is preliminary data.</text>
</comment>
<reference evidence="2 3" key="1">
    <citation type="journal article" date="2018" name="G3 (Bethesda)">
        <title>Phylogenetic and Phylogenomic Definition of Rhizopus Species.</title>
        <authorList>
            <person name="Gryganskyi A.P."/>
            <person name="Golan J."/>
            <person name="Dolatabadi S."/>
            <person name="Mondo S."/>
            <person name="Robb S."/>
            <person name="Idnurm A."/>
            <person name="Muszewska A."/>
            <person name="Steczkiewicz K."/>
            <person name="Masonjones S."/>
            <person name="Liao H.L."/>
            <person name="Gajdeczka M.T."/>
            <person name="Anike F."/>
            <person name="Vuek A."/>
            <person name="Anishchenko I.M."/>
            <person name="Voigt K."/>
            <person name="de Hoog G.S."/>
            <person name="Smith M.E."/>
            <person name="Heitman J."/>
            <person name="Vilgalys R."/>
            <person name="Stajich J.E."/>
        </authorList>
    </citation>
    <scope>NUCLEOTIDE SEQUENCE [LARGE SCALE GENOMIC DNA]</scope>
    <source>
        <strain evidence="2 3">LSU 92-RS-03</strain>
    </source>
</reference>
<feature type="domain" description="RAVE complex protein Rav1 C-terminal" evidence="1">
    <location>
        <begin position="1"/>
        <end position="433"/>
    </location>
</feature>